<proteinExistence type="inferred from homology"/>
<keyword evidence="4" id="KW-0904">Protein phosphatase</keyword>
<protein>
    <submittedName>
        <fullName evidence="8">tRNA 2-selenouridine(34) synthase MnmH</fullName>
    </submittedName>
</protein>
<evidence type="ECO:0000259" key="7">
    <source>
        <dbReference type="PROSITE" id="PS50206"/>
    </source>
</evidence>
<dbReference type="GO" id="GO:0051301">
    <property type="term" value="P:cell division"/>
    <property type="evidence" value="ECO:0007669"/>
    <property type="project" value="UniProtKB-KW"/>
</dbReference>
<dbReference type="InterPro" id="IPR001307">
    <property type="entry name" value="Thiosulphate_STrfase_CS"/>
</dbReference>
<feature type="domain" description="Rhodanese" evidence="7">
    <location>
        <begin position="14"/>
        <end position="135"/>
    </location>
</feature>
<dbReference type="Gene3D" id="3.40.250.10">
    <property type="entry name" value="Rhodanese-like domain"/>
    <property type="match status" value="1"/>
</dbReference>
<dbReference type="SUPFAM" id="SSF52821">
    <property type="entry name" value="Rhodanese/Cell cycle control phosphatase"/>
    <property type="match status" value="1"/>
</dbReference>
<keyword evidence="5" id="KW-0711">Selenium</keyword>
<accession>A0A5B8VHJ9</accession>
<dbReference type="Pfam" id="PF00581">
    <property type="entry name" value="Rhodanese"/>
    <property type="match status" value="1"/>
</dbReference>
<dbReference type="GO" id="GO:0043828">
    <property type="term" value="F:tRNA 2-selenouridine synthase activity"/>
    <property type="evidence" value="ECO:0007669"/>
    <property type="project" value="InterPro"/>
</dbReference>
<dbReference type="InterPro" id="IPR001763">
    <property type="entry name" value="Rhodanese-like_dom"/>
</dbReference>
<dbReference type="PRINTS" id="PR00716">
    <property type="entry name" value="MPIPHPHTASE"/>
</dbReference>
<dbReference type="RefSeq" id="WP_146779915.1">
    <property type="nucleotide sequence ID" value="NZ_CP042434.1"/>
</dbReference>
<organism evidence="8 9">
    <name type="scientific">Arachidicoccus ginsenosidivorans</name>
    <dbReference type="NCBI Taxonomy" id="496057"/>
    <lineage>
        <taxon>Bacteria</taxon>
        <taxon>Pseudomonadati</taxon>
        <taxon>Bacteroidota</taxon>
        <taxon>Chitinophagia</taxon>
        <taxon>Chitinophagales</taxon>
        <taxon>Chitinophagaceae</taxon>
        <taxon>Arachidicoccus</taxon>
    </lineage>
</organism>
<dbReference type="PANTHER" id="PTHR30401:SF0">
    <property type="entry name" value="TRNA 2-SELENOURIDINE SYNTHASE"/>
    <property type="match status" value="1"/>
</dbReference>
<evidence type="ECO:0000313" key="9">
    <source>
        <dbReference type="Proteomes" id="UP000321291"/>
    </source>
</evidence>
<dbReference type="KEGG" id="agi:FSB73_02015"/>
<dbReference type="GO" id="GO:0004792">
    <property type="term" value="F:thiosulfate-cyanide sulfurtransferase activity"/>
    <property type="evidence" value="ECO:0007669"/>
    <property type="project" value="InterPro"/>
</dbReference>
<dbReference type="PANTHER" id="PTHR30401">
    <property type="entry name" value="TRNA 2-SELENOURIDINE SYNTHASE"/>
    <property type="match status" value="1"/>
</dbReference>
<dbReference type="NCBIfam" id="NF008752">
    <property type="entry name" value="PRK11784.1-4"/>
    <property type="match status" value="1"/>
</dbReference>
<dbReference type="InterPro" id="IPR000751">
    <property type="entry name" value="MPI_Phosphatase"/>
</dbReference>
<evidence type="ECO:0000313" key="8">
    <source>
        <dbReference type="EMBL" id="QEC70653.1"/>
    </source>
</evidence>
<evidence type="ECO:0000256" key="3">
    <source>
        <dbReference type="ARBA" id="ARBA00022801"/>
    </source>
</evidence>
<dbReference type="InterPro" id="IPR036873">
    <property type="entry name" value="Rhodanese-like_dom_sf"/>
</dbReference>
<sequence>MIHPVTIEMILDPILSTLPILDIRSPKEYAKGHIPGALSLPLFTDEERAVVGTTYHQAGRQTAILKGFDITGPKWAGFIKTALQYAPDQKVVLHCWRGGMRSEAMAWALNLYGFDVYVIKGGYKAFRRWTRRICSQPLDLIVLSGKTGSNKTGILHQLQLDGEQVIDLEAMACHQGSAYGSMGSLTQPSQEQFENNLAWTIKVLDPNKQVWMEDESMTIGKVAIPAPLWAQLCIAPEIELAVPLENRVEVLHQQYGILDKDFLEASTLKIKKRLGPDQTSAAIEDIQNNKMRSFIRRVLTYYDKAYAKSRKPVEKKRWTAQLSVEQVQDAKQVAVLVLALAKQNGSIQSK</sequence>
<dbReference type="PROSITE" id="PS50206">
    <property type="entry name" value="RHODANESE_3"/>
    <property type="match status" value="1"/>
</dbReference>
<dbReference type="NCBIfam" id="TIGR03167">
    <property type="entry name" value="tRNA_sel_U_synt"/>
    <property type="match status" value="1"/>
</dbReference>
<dbReference type="Proteomes" id="UP000321291">
    <property type="component" value="Chromosome"/>
</dbReference>
<name>A0A5B8VHJ9_9BACT</name>
<evidence type="ECO:0000256" key="5">
    <source>
        <dbReference type="ARBA" id="ARBA00023266"/>
    </source>
</evidence>
<dbReference type="EMBL" id="CP042434">
    <property type="protein sequence ID" value="QEC70653.1"/>
    <property type="molecule type" value="Genomic_DNA"/>
</dbReference>
<dbReference type="Pfam" id="PF26341">
    <property type="entry name" value="AAA_SelU"/>
    <property type="match status" value="1"/>
</dbReference>
<evidence type="ECO:0000256" key="1">
    <source>
        <dbReference type="ARBA" id="ARBA00011065"/>
    </source>
</evidence>
<evidence type="ECO:0000256" key="4">
    <source>
        <dbReference type="ARBA" id="ARBA00022912"/>
    </source>
</evidence>
<dbReference type="InterPro" id="IPR017582">
    <property type="entry name" value="SelU"/>
</dbReference>
<keyword evidence="2" id="KW-0132">Cell division</keyword>
<keyword evidence="6" id="KW-0131">Cell cycle</keyword>
<keyword evidence="9" id="KW-1185">Reference proteome</keyword>
<dbReference type="InterPro" id="IPR058840">
    <property type="entry name" value="AAA_SelU"/>
</dbReference>
<gene>
    <name evidence="8" type="primary">mnmH</name>
    <name evidence="8" type="ORF">FSB73_02015</name>
</gene>
<reference evidence="8 9" key="1">
    <citation type="journal article" date="2017" name="Int. J. Syst. Evol. Microbiol.">
        <title>Arachidicoccus ginsenosidivorans sp. nov., with ginsenoside-converting activity isolated from ginseng cultivating soil.</title>
        <authorList>
            <person name="Siddiqi M.Z."/>
            <person name="Aslam Z."/>
            <person name="Im W.T."/>
        </authorList>
    </citation>
    <scope>NUCLEOTIDE SEQUENCE [LARGE SCALE GENOMIC DNA]</scope>
    <source>
        <strain evidence="8 9">Gsoil 809</strain>
    </source>
</reference>
<dbReference type="PROSITE" id="PS00380">
    <property type="entry name" value="RHODANESE_1"/>
    <property type="match status" value="1"/>
</dbReference>
<keyword evidence="3" id="KW-0378">Hydrolase</keyword>
<dbReference type="GO" id="GO:0004725">
    <property type="term" value="F:protein tyrosine phosphatase activity"/>
    <property type="evidence" value="ECO:0007669"/>
    <property type="project" value="InterPro"/>
</dbReference>
<dbReference type="AlphaFoldDB" id="A0A5B8VHJ9"/>
<dbReference type="OrthoDB" id="9808735at2"/>
<evidence type="ECO:0000256" key="2">
    <source>
        <dbReference type="ARBA" id="ARBA00022618"/>
    </source>
</evidence>
<dbReference type="SMART" id="SM00450">
    <property type="entry name" value="RHOD"/>
    <property type="match status" value="1"/>
</dbReference>
<dbReference type="GO" id="GO:0002098">
    <property type="term" value="P:tRNA wobble uridine modification"/>
    <property type="evidence" value="ECO:0007669"/>
    <property type="project" value="InterPro"/>
</dbReference>
<comment type="similarity">
    <text evidence="1">Belongs to the MPI phosphatase family.</text>
</comment>
<dbReference type="NCBIfam" id="NF008750">
    <property type="entry name" value="PRK11784.1-2"/>
    <property type="match status" value="1"/>
</dbReference>
<evidence type="ECO:0000256" key="6">
    <source>
        <dbReference type="ARBA" id="ARBA00023306"/>
    </source>
</evidence>